<dbReference type="Gene3D" id="3.30.420.10">
    <property type="entry name" value="Ribonuclease H-like superfamily/Ribonuclease H"/>
    <property type="match status" value="1"/>
</dbReference>
<keyword evidence="3" id="KW-1185">Reference proteome</keyword>
<organism evidence="2 3">
    <name type="scientific">Dipteronia sinensis</name>
    <dbReference type="NCBI Taxonomy" id="43782"/>
    <lineage>
        <taxon>Eukaryota</taxon>
        <taxon>Viridiplantae</taxon>
        <taxon>Streptophyta</taxon>
        <taxon>Embryophyta</taxon>
        <taxon>Tracheophyta</taxon>
        <taxon>Spermatophyta</taxon>
        <taxon>Magnoliopsida</taxon>
        <taxon>eudicotyledons</taxon>
        <taxon>Gunneridae</taxon>
        <taxon>Pentapetalae</taxon>
        <taxon>rosids</taxon>
        <taxon>malvids</taxon>
        <taxon>Sapindales</taxon>
        <taxon>Sapindaceae</taxon>
        <taxon>Hippocastanoideae</taxon>
        <taxon>Acereae</taxon>
        <taxon>Dipteronia</taxon>
    </lineage>
</organism>
<dbReference type="InterPro" id="IPR012337">
    <property type="entry name" value="RNaseH-like_sf"/>
</dbReference>
<feature type="domain" description="RNase H type-1" evidence="1">
    <location>
        <begin position="90"/>
        <end position="172"/>
    </location>
</feature>
<evidence type="ECO:0000313" key="2">
    <source>
        <dbReference type="EMBL" id="KAK3232398.1"/>
    </source>
</evidence>
<dbReference type="GO" id="GO:0004523">
    <property type="term" value="F:RNA-DNA hybrid ribonuclease activity"/>
    <property type="evidence" value="ECO:0007669"/>
    <property type="project" value="InterPro"/>
</dbReference>
<reference evidence="2" key="1">
    <citation type="journal article" date="2023" name="Plant J.">
        <title>Genome sequences and population genomics provide insights into the demographic history, inbreeding, and mutation load of two 'living fossil' tree species of Dipteronia.</title>
        <authorList>
            <person name="Feng Y."/>
            <person name="Comes H.P."/>
            <person name="Chen J."/>
            <person name="Zhu S."/>
            <person name="Lu R."/>
            <person name="Zhang X."/>
            <person name="Li P."/>
            <person name="Qiu J."/>
            <person name="Olsen K.M."/>
            <person name="Qiu Y."/>
        </authorList>
    </citation>
    <scope>NUCLEOTIDE SEQUENCE</scope>
    <source>
        <strain evidence="2">NBL</strain>
    </source>
</reference>
<dbReference type="InterPro" id="IPR053151">
    <property type="entry name" value="RNase_H-like"/>
</dbReference>
<dbReference type="EMBL" id="JANJYJ010000001">
    <property type="protein sequence ID" value="KAK3232398.1"/>
    <property type="molecule type" value="Genomic_DNA"/>
</dbReference>
<dbReference type="InterPro" id="IPR036397">
    <property type="entry name" value="RNaseH_sf"/>
</dbReference>
<comment type="caution">
    <text evidence="2">The sequence shown here is derived from an EMBL/GenBank/DDBJ whole genome shotgun (WGS) entry which is preliminary data.</text>
</comment>
<protein>
    <recommendedName>
        <fullName evidence="1">RNase H type-1 domain-containing protein</fullName>
    </recommendedName>
</protein>
<dbReference type="AlphaFoldDB" id="A0AAE0BAJ8"/>
<evidence type="ECO:0000259" key="1">
    <source>
        <dbReference type="PROSITE" id="PS50879"/>
    </source>
</evidence>
<dbReference type="CDD" id="cd06222">
    <property type="entry name" value="RNase_H_like"/>
    <property type="match status" value="1"/>
</dbReference>
<dbReference type="GO" id="GO:0003676">
    <property type="term" value="F:nucleic acid binding"/>
    <property type="evidence" value="ECO:0007669"/>
    <property type="project" value="InterPro"/>
</dbReference>
<gene>
    <name evidence="2" type="ORF">Dsin_004279</name>
</gene>
<name>A0AAE0BAJ8_9ROSI</name>
<dbReference type="PANTHER" id="PTHR47723:SF22">
    <property type="entry name" value="RNASE H TYPE-1 DOMAIN-CONTAINING PROTEIN"/>
    <property type="match status" value="1"/>
</dbReference>
<sequence>MMISDLRDPNANSLFQSFDELEEEMFSRFVRALQNRSKNCPFPIQEAATQVLEICKRRRDVKIFRPLPQMSFLSRKASKQAGQKGWIPPPAGVLMFNVDGLARGNPGKVGIGGVLRDFTWRILYLFSFFVGILDSSSAEIQAIHMAVTFCVSNTLLHDREILIVSDSKTTVS</sequence>
<accession>A0AAE0BAJ8</accession>
<dbReference type="PANTHER" id="PTHR47723">
    <property type="entry name" value="OS05G0353850 PROTEIN"/>
    <property type="match status" value="1"/>
</dbReference>
<dbReference type="InterPro" id="IPR002156">
    <property type="entry name" value="RNaseH_domain"/>
</dbReference>
<dbReference type="PROSITE" id="PS50879">
    <property type="entry name" value="RNASE_H_1"/>
    <property type="match status" value="1"/>
</dbReference>
<dbReference type="SUPFAM" id="SSF53098">
    <property type="entry name" value="Ribonuclease H-like"/>
    <property type="match status" value="1"/>
</dbReference>
<proteinExistence type="predicted"/>
<dbReference type="InterPro" id="IPR044730">
    <property type="entry name" value="RNase_H-like_dom_plant"/>
</dbReference>
<evidence type="ECO:0000313" key="3">
    <source>
        <dbReference type="Proteomes" id="UP001281410"/>
    </source>
</evidence>
<dbReference type="Proteomes" id="UP001281410">
    <property type="component" value="Unassembled WGS sequence"/>
</dbReference>